<feature type="coiled-coil region" evidence="1">
    <location>
        <begin position="32"/>
        <end position="72"/>
    </location>
</feature>
<feature type="transmembrane region" description="Helical" evidence="2">
    <location>
        <begin position="88"/>
        <end position="109"/>
    </location>
</feature>
<reference evidence="3" key="1">
    <citation type="journal article" date="2020" name="Nature">
        <title>Giant virus diversity and host interactions through global metagenomics.</title>
        <authorList>
            <person name="Schulz F."/>
            <person name="Roux S."/>
            <person name="Paez-Espino D."/>
            <person name="Jungbluth S."/>
            <person name="Walsh D.A."/>
            <person name="Denef V.J."/>
            <person name="McMahon K.D."/>
            <person name="Konstantinidis K.T."/>
            <person name="Eloe-Fadrosh E.A."/>
            <person name="Kyrpides N.C."/>
            <person name="Woyke T."/>
        </authorList>
    </citation>
    <scope>NUCLEOTIDE SEQUENCE</scope>
    <source>
        <strain evidence="3">GVMAG-S-1101182-85</strain>
    </source>
</reference>
<evidence type="ECO:0000256" key="1">
    <source>
        <dbReference type="SAM" id="Coils"/>
    </source>
</evidence>
<keyword evidence="2" id="KW-0812">Transmembrane</keyword>
<keyword evidence="2" id="KW-0472">Membrane</keyword>
<evidence type="ECO:0000313" key="3">
    <source>
        <dbReference type="EMBL" id="QHU14076.1"/>
    </source>
</evidence>
<sequence>MSFFTSLVNKITYQINKAVSDPEAEAYAAAQAKQAQQDAAVAANKANKEEKAEAKAKAAKDAKDAAEKLSARSNSSISGFAGESSQQILIVFFVLAYITVATYGGHLAANRDIGYSTAGRIVSFIYGTILFPVLIIQYMWDTFKEGKESINYSFLPISTYVPTGDLEKLVLGPFCYVPDQASVNATAKVAQMYLEAFQRTAASAAPPIDKTPPVAKPPVSSTV</sequence>
<dbReference type="AlphaFoldDB" id="A0A6C0KAH4"/>
<keyword evidence="1" id="KW-0175">Coiled coil</keyword>
<dbReference type="EMBL" id="MN740830">
    <property type="protein sequence ID" value="QHU14076.1"/>
    <property type="molecule type" value="Genomic_DNA"/>
</dbReference>
<organism evidence="3">
    <name type="scientific">viral metagenome</name>
    <dbReference type="NCBI Taxonomy" id="1070528"/>
    <lineage>
        <taxon>unclassified sequences</taxon>
        <taxon>metagenomes</taxon>
        <taxon>organismal metagenomes</taxon>
    </lineage>
</organism>
<proteinExistence type="predicted"/>
<name>A0A6C0KAH4_9ZZZZ</name>
<evidence type="ECO:0000256" key="2">
    <source>
        <dbReference type="SAM" id="Phobius"/>
    </source>
</evidence>
<protein>
    <submittedName>
        <fullName evidence="3">Uncharacterized protein</fullName>
    </submittedName>
</protein>
<feature type="transmembrane region" description="Helical" evidence="2">
    <location>
        <begin position="121"/>
        <end position="140"/>
    </location>
</feature>
<accession>A0A6C0KAH4</accession>
<keyword evidence="2" id="KW-1133">Transmembrane helix</keyword>